<evidence type="ECO:0000313" key="2">
    <source>
        <dbReference type="Proteomes" id="UP000659496"/>
    </source>
</evidence>
<reference evidence="1 2" key="1">
    <citation type="submission" date="2020-08" db="EMBL/GenBank/DDBJ databases">
        <title>A Genomic Blueprint of the Chicken Gut Microbiome.</title>
        <authorList>
            <person name="Gilroy R."/>
            <person name="Ravi A."/>
            <person name="Getino M."/>
            <person name="Pursley I."/>
            <person name="Horton D.L."/>
            <person name="Alikhan N.-F."/>
            <person name="Baker D."/>
            <person name="Gharbi K."/>
            <person name="Hall N."/>
            <person name="Watson M."/>
            <person name="Adriaenssens E.M."/>
            <person name="Foster-Nyarko E."/>
            <person name="Jarju S."/>
            <person name="Secka A."/>
            <person name="Antonio M."/>
            <person name="Oren A."/>
            <person name="Chaudhuri R."/>
            <person name="La Ragione R.M."/>
            <person name="Hildebrand F."/>
            <person name="Pallen M.J."/>
        </authorList>
    </citation>
    <scope>NUCLEOTIDE SEQUENCE [LARGE SCALE GENOMIC DNA]</scope>
    <source>
        <strain evidence="1 2">Sa3CUA8</strain>
    </source>
</reference>
<dbReference type="Gene3D" id="2.160.20.20">
    <property type="match status" value="1"/>
</dbReference>
<proteinExistence type="predicted"/>
<accession>A0ABR8PFR3</accession>
<evidence type="ECO:0000313" key="1">
    <source>
        <dbReference type="EMBL" id="MBD7907009.1"/>
    </source>
</evidence>
<organism evidence="1 2">
    <name type="scientific">Sporosarcina gallistercoris</name>
    <dbReference type="NCBI Taxonomy" id="2762245"/>
    <lineage>
        <taxon>Bacteria</taxon>
        <taxon>Bacillati</taxon>
        <taxon>Bacillota</taxon>
        <taxon>Bacilli</taxon>
        <taxon>Bacillales</taxon>
        <taxon>Caryophanaceae</taxon>
        <taxon>Sporosarcina</taxon>
    </lineage>
</organism>
<comment type="caution">
    <text evidence="1">The sequence shown here is derived from an EMBL/GenBank/DDBJ whole genome shotgun (WGS) entry which is preliminary data.</text>
</comment>
<sequence>MNTAGTYSGIYEVTSNSTYGPATSTTLNGNLYVNSDATLKNLVINGTVYVNPGANGTVTLNNVTATNIVVLSGATNSIHLNNVTADNLTVKNDDSVRIESNSGTAIANTVVQSGAILDANGGSFGTIELTPTSSESIELRGNLTGSAINVTKPNVVLNVAAGAVVGTLTIDAAATGTTVDNAGTISNVTANAPVDVTGNAPTTSTGNVQTGQSEELKNKTVTGIALSGEKLAITFSDDVDTTNITNAESFLNEYLQFQVTRVYRADGAIKKDNGTPATQAEAKDLTASEVKTVLGKVKDTTPESGWSTAIDWSKVKFSNDTDKNVVLLTVENDLISASDLIDPAKINSGNAKDPLKGYKITVYKKGDTSTRYKLQLNTINPFVVTTTKFIKE</sequence>
<dbReference type="InterPro" id="IPR012332">
    <property type="entry name" value="Autotransporter_pectin_lyase_C"/>
</dbReference>
<gene>
    <name evidence="1" type="ORF">H9659_01515</name>
</gene>
<dbReference type="Proteomes" id="UP000659496">
    <property type="component" value="Unassembled WGS sequence"/>
</dbReference>
<protein>
    <submittedName>
        <fullName evidence="1">Uncharacterized protein</fullName>
    </submittedName>
</protein>
<name>A0ABR8PFR3_9BACL</name>
<dbReference type="RefSeq" id="WP_125102818.1">
    <property type="nucleotide sequence ID" value="NZ_JACSQY010000001.1"/>
</dbReference>
<keyword evidence="2" id="KW-1185">Reference proteome</keyword>
<dbReference type="EMBL" id="JACSQY010000001">
    <property type="protein sequence ID" value="MBD7907009.1"/>
    <property type="molecule type" value="Genomic_DNA"/>
</dbReference>